<keyword evidence="2" id="KW-1185">Reference proteome</keyword>
<dbReference type="EMBL" id="JAGIZQ010000001">
    <property type="protein sequence ID" value="KAH6651408.1"/>
    <property type="molecule type" value="Genomic_DNA"/>
</dbReference>
<sequence length="271" mass="30627">MDEIMLKQHARHPVAFASCSLGLPRHTLHQKVEPIREAGFGGIGLSFLIFKPSLAVIMTRISQRMIITCVLDTASKALVLQPFSNFEGWSEGSRQRRDAFARVGAWIDIMDAVGTDLLQVRSSDASDMTRDVDWIYRCWATGAPRWKDPWGMVKKVDRPNIGLCLDTFQTVGGEWGDPTTKAYTAGFHELSKTVLGQKTYFLWTSDAYRLETPVTSTIIPDSGLRHRGCGSHERPLPSDMFKEKYDDDLKRFTKKAMEICKKPPVDSKRNE</sequence>
<accession>A0ACB7PQJ6</accession>
<name>A0ACB7PQJ6_9PEZI</name>
<gene>
    <name evidence="1" type="ORF">F5144DRAFT_617973</name>
</gene>
<reference evidence="1 2" key="1">
    <citation type="journal article" date="2021" name="Nat. Commun.">
        <title>Genetic determinants of endophytism in the Arabidopsis root mycobiome.</title>
        <authorList>
            <person name="Mesny F."/>
            <person name="Miyauchi S."/>
            <person name="Thiergart T."/>
            <person name="Pickel B."/>
            <person name="Atanasova L."/>
            <person name="Karlsson M."/>
            <person name="Huettel B."/>
            <person name="Barry K.W."/>
            <person name="Haridas S."/>
            <person name="Chen C."/>
            <person name="Bauer D."/>
            <person name="Andreopoulos W."/>
            <person name="Pangilinan J."/>
            <person name="LaButti K."/>
            <person name="Riley R."/>
            <person name="Lipzen A."/>
            <person name="Clum A."/>
            <person name="Drula E."/>
            <person name="Henrissat B."/>
            <person name="Kohler A."/>
            <person name="Grigoriev I.V."/>
            <person name="Martin F.M."/>
            <person name="Hacquard S."/>
        </authorList>
    </citation>
    <scope>NUCLEOTIDE SEQUENCE [LARGE SCALE GENOMIC DNA]</scope>
    <source>
        <strain evidence="1 2">MPI-SDFR-AT-0079</strain>
    </source>
</reference>
<organism evidence="1 2">
    <name type="scientific">Chaetomium tenue</name>
    <dbReference type="NCBI Taxonomy" id="1854479"/>
    <lineage>
        <taxon>Eukaryota</taxon>
        <taxon>Fungi</taxon>
        <taxon>Dikarya</taxon>
        <taxon>Ascomycota</taxon>
        <taxon>Pezizomycotina</taxon>
        <taxon>Sordariomycetes</taxon>
        <taxon>Sordariomycetidae</taxon>
        <taxon>Sordariales</taxon>
        <taxon>Chaetomiaceae</taxon>
        <taxon>Chaetomium</taxon>
    </lineage>
</organism>
<proteinExistence type="predicted"/>
<comment type="caution">
    <text evidence="1">The sequence shown here is derived from an EMBL/GenBank/DDBJ whole genome shotgun (WGS) entry which is preliminary data.</text>
</comment>
<protein>
    <submittedName>
        <fullName evidence="1">Xylose isomerase-like protein</fullName>
    </submittedName>
</protein>
<evidence type="ECO:0000313" key="2">
    <source>
        <dbReference type="Proteomes" id="UP000724584"/>
    </source>
</evidence>
<dbReference type="Proteomes" id="UP000724584">
    <property type="component" value="Unassembled WGS sequence"/>
</dbReference>
<evidence type="ECO:0000313" key="1">
    <source>
        <dbReference type="EMBL" id="KAH6651408.1"/>
    </source>
</evidence>